<dbReference type="PANTHER" id="PTHR30469:SF20">
    <property type="entry name" value="EFFLUX RND TRANSPORTER PERIPLASMIC ADAPTOR SUBUNIT"/>
    <property type="match status" value="1"/>
</dbReference>
<evidence type="ECO:0000313" key="4">
    <source>
        <dbReference type="EMBL" id="PWI31981.1"/>
    </source>
</evidence>
<organism evidence="4 5">
    <name type="scientific">Vibrio albus</name>
    <dbReference type="NCBI Taxonomy" id="2200953"/>
    <lineage>
        <taxon>Bacteria</taxon>
        <taxon>Pseudomonadati</taxon>
        <taxon>Pseudomonadota</taxon>
        <taxon>Gammaproteobacteria</taxon>
        <taxon>Vibrionales</taxon>
        <taxon>Vibrionaceae</taxon>
        <taxon>Vibrio</taxon>
    </lineage>
</organism>
<dbReference type="AlphaFoldDB" id="A0A2U3B5A2"/>
<dbReference type="OrthoDB" id="1185083at2"/>
<dbReference type="Gene3D" id="2.40.50.100">
    <property type="match status" value="1"/>
</dbReference>
<evidence type="ECO:0000256" key="1">
    <source>
        <dbReference type="ARBA" id="ARBA00009477"/>
    </source>
</evidence>
<dbReference type="InterPro" id="IPR006143">
    <property type="entry name" value="RND_pump_MFP"/>
</dbReference>
<dbReference type="Gene3D" id="2.40.30.170">
    <property type="match status" value="1"/>
</dbReference>
<dbReference type="InterPro" id="IPR058624">
    <property type="entry name" value="MdtA-like_HH"/>
</dbReference>
<accession>A0A2U3B5A2</accession>
<dbReference type="EMBL" id="QFWT01000013">
    <property type="protein sequence ID" value="PWI31981.1"/>
    <property type="molecule type" value="Genomic_DNA"/>
</dbReference>
<dbReference type="Pfam" id="PF25876">
    <property type="entry name" value="HH_MFP_RND"/>
    <property type="match status" value="1"/>
</dbReference>
<dbReference type="PANTHER" id="PTHR30469">
    <property type="entry name" value="MULTIDRUG RESISTANCE PROTEIN MDTA"/>
    <property type="match status" value="1"/>
</dbReference>
<dbReference type="SUPFAM" id="SSF111369">
    <property type="entry name" value="HlyD-like secretion proteins"/>
    <property type="match status" value="1"/>
</dbReference>
<evidence type="ECO:0000259" key="2">
    <source>
        <dbReference type="Pfam" id="PF25876"/>
    </source>
</evidence>
<dbReference type="Pfam" id="PF25917">
    <property type="entry name" value="BSH_RND"/>
    <property type="match status" value="1"/>
</dbReference>
<reference evidence="4 5" key="1">
    <citation type="submission" date="2018-05" db="EMBL/GenBank/DDBJ databases">
        <title>Vibrio limimaris sp. nov., isolated from marine sediment.</title>
        <authorList>
            <person name="Li C.-M."/>
        </authorList>
    </citation>
    <scope>NUCLEOTIDE SEQUENCE [LARGE SCALE GENOMIC DNA]</scope>
    <source>
        <strain evidence="4 5">E4404</strain>
    </source>
</reference>
<dbReference type="NCBIfam" id="TIGR01730">
    <property type="entry name" value="RND_mfp"/>
    <property type="match status" value="1"/>
</dbReference>
<dbReference type="GO" id="GO:1990281">
    <property type="term" value="C:efflux pump complex"/>
    <property type="evidence" value="ECO:0007669"/>
    <property type="project" value="TreeGrafter"/>
</dbReference>
<dbReference type="Gene3D" id="1.10.287.470">
    <property type="entry name" value="Helix hairpin bin"/>
    <property type="match status" value="1"/>
</dbReference>
<dbReference type="PROSITE" id="PS51257">
    <property type="entry name" value="PROKAR_LIPOPROTEIN"/>
    <property type="match status" value="1"/>
</dbReference>
<evidence type="ECO:0000313" key="5">
    <source>
        <dbReference type="Proteomes" id="UP000245362"/>
    </source>
</evidence>
<dbReference type="InterPro" id="IPR058625">
    <property type="entry name" value="MdtA-like_BSH"/>
</dbReference>
<comment type="caution">
    <text evidence="4">The sequence shown here is derived from an EMBL/GenBank/DDBJ whole genome shotgun (WGS) entry which is preliminary data.</text>
</comment>
<feature type="domain" description="Multidrug resistance protein MdtA-like barrel-sandwich hybrid" evidence="3">
    <location>
        <begin position="62"/>
        <end position="183"/>
    </location>
</feature>
<feature type="domain" description="Multidrug resistance protein MdtA-like alpha-helical hairpin" evidence="2">
    <location>
        <begin position="96"/>
        <end position="152"/>
    </location>
</feature>
<evidence type="ECO:0000259" key="3">
    <source>
        <dbReference type="Pfam" id="PF25917"/>
    </source>
</evidence>
<dbReference type="GO" id="GO:0015562">
    <property type="term" value="F:efflux transmembrane transporter activity"/>
    <property type="evidence" value="ECO:0007669"/>
    <property type="project" value="TreeGrafter"/>
</dbReference>
<proteinExistence type="inferred from homology"/>
<protein>
    <submittedName>
        <fullName evidence="4">Efflux RND transporter periplasmic adaptor subunit</fullName>
    </submittedName>
</protein>
<dbReference type="Gene3D" id="2.40.420.20">
    <property type="match status" value="1"/>
</dbReference>
<name>A0A2U3B5A2_9VIBR</name>
<dbReference type="Proteomes" id="UP000245362">
    <property type="component" value="Unassembled WGS sequence"/>
</dbReference>
<sequence length="348" mass="38370">MFRTLLLGGIVSFLSGCYQANSEPQLEIIKPVKLYEVPANHPDGYDAFLAKVDAGTRSQLSFQVSGVIETLLVKEGQKVRKNDVLATLDATDFQLALEANQAQYDLAKINYERDRKLVEKQLISTDSFDKSETTYKAARAALEQAKTDLGYTTLKAPFDGVVSLSFAKQDQFIQGGAAVLNILTIDKLDVDFSLPVNYVKEIGVEKLKQRSFSVVLDHYADKVFPAHFKEISTSPDIDTNSYNATVSIIRPQNTNILAGMTGQVRLLNKGISSSLFLPEDALFYQINGQVLVWRYIPEQQVVQSTEIELSPSGAVIRGIEEGDLIVIAGADNLIEGQKVKAWKKEGGI</sequence>
<keyword evidence="5" id="KW-1185">Reference proteome</keyword>
<comment type="similarity">
    <text evidence="1">Belongs to the membrane fusion protein (MFP) (TC 8.A.1) family.</text>
</comment>
<gene>
    <name evidence="4" type="ORF">DI392_18195</name>
</gene>